<dbReference type="EMBL" id="LIRS01000092">
    <property type="protein sequence ID" value="KOY28634.1"/>
    <property type="molecule type" value="Genomic_DNA"/>
</dbReference>
<keyword evidence="1" id="KW-0812">Transmembrane</keyword>
<feature type="transmembrane region" description="Helical" evidence="1">
    <location>
        <begin position="133"/>
        <end position="151"/>
    </location>
</feature>
<feature type="transmembrane region" description="Helical" evidence="1">
    <location>
        <begin position="276"/>
        <end position="297"/>
    </location>
</feature>
<feature type="transmembrane region" description="Helical" evidence="1">
    <location>
        <begin position="100"/>
        <end position="121"/>
    </location>
</feature>
<name>A0A7M1W9J8_VIBPH</name>
<evidence type="ECO:0000313" key="4">
    <source>
        <dbReference type="Proteomes" id="UP000037697"/>
    </source>
</evidence>
<evidence type="ECO:0008006" key="5">
    <source>
        <dbReference type="Google" id="ProtNLM"/>
    </source>
</evidence>
<feature type="transmembrane region" description="Helical" evidence="1">
    <location>
        <begin position="45"/>
        <end position="63"/>
    </location>
</feature>
<protein>
    <recommendedName>
        <fullName evidence="5">Polysaccharide biosynthesis protein</fullName>
    </recommendedName>
</protein>
<feature type="transmembrane region" description="Helical" evidence="1">
    <location>
        <begin position="7"/>
        <end position="25"/>
    </location>
</feature>
<gene>
    <name evidence="2" type="ORF">ACX05_18310</name>
    <name evidence="3" type="ORF">VP196_00011</name>
</gene>
<evidence type="ECO:0000256" key="1">
    <source>
        <dbReference type="SAM" id="Phobius"/>
    </source>
</evidence>
<reference evidence="2 4" key="1">
    <citation type="submission" date="2015-07" db="EMBL/GenBank/DDBJ databases">
        <title>Foodborne Vibrio parahaemolyticus Isolates.</title>
        <authorList>
            <person name="Ronholm J."/>
            <person name="Petronella N."/>
            <person name="Kenwell R."/>
            <person name="Banerjee S."/>
        </authorList>
    </citation>
    <scope>NUCLEOTIDE SEQUENCE [LARGE SCALE GENOMIC DNA]</scope>
    <source>
        <strain evidence="2 4">HS-06-05</strain>
    </source>
</reference>
<feature type="transmembrane region" description="Helical" evidence="1">
    <location>
        <begin position="368"/>
        <end position="387"/>
    </location>
</feature>
<organism evidence="3">
    <name type="scientific">Vibrio parahaemolyticus</name>
    <dbReference type="NCBI Taxonomy" id="670"/>
    <lineage>
        <taxon>Bacteria</taxon>
        <taxon>Pseudomonadati</taxon>
        <taxon>Pseudomonadota</taxon>
        <taxon>Gammaproteobacteria</taxon>
        <taxon>Vibrionales</taxon>
        <taxon>Vibrionaceae</taxon>
        <taxon>Vibrio</taxon>
    </lineage>
</organism>
<evidence type="ECO:0000313" key="2">
    <source>
        <dbReference type="EMBL" id="KOY28634.1"/>
    </source>
</evidence>
<proteinExistence type="predicted"/>
<feature type="transmembrane region" description="Helical" evidence="1">
    <location>
        <begin position="235"/>
        <end position="255"/>
    </location>
</feature>
<dbReference type="EMBL" id="MT898250">
    <property type="protein sequence ID" value="QOS23716.1"/>
    <property type="molecule type" value="Genomic_DNA"/>
</dbReference>
<keyword evidence="1" id="KW-0472">Membrane</keyword>
<evidence type="ECO:0000313" key="3">
    <source>
        <dbReference type="EMBL" id="QOS23716.1"/>
    </source>
</evidence>
<accession>A0A7M1W9J8</accession>
<keyword evidence="1" id="KW-1133">Transmembrane helix</keyword>
<feature type="transmembrane region" description="Helical" evidence="1">
    <location>
        <begin position="163"/>
        <end position="183"/>
    </location>
</feature>
<feature type="transmembrane region" description="Helical" evidence="1">
    <location>
        <begin position="341"/>
        <end position="362"/>
    </location>
</feature>
<feature type="transmembrane region" description="Helical" evidence="1">
    <location>
        <begin position="75"/>
        <end position="94"/>
    </location>
</feature>
<dbReference type="Proteomes" id="UP000037697">
    <property type="component" value="Unassembled WGS sequence"/>
</dbReference>
<sequence>MESKKFFALTLVLYLSSLISYYIQIKIIDIYGLQVKYDFDLYMSYLQIAITLAIFGLPNAISLMASREKKIPRNLYKYCLLMAAISTIILGVFFLEKHYLILPVLFIFLYMSLFNDLNIGVMNSIGMFEYPRVWQLIGNIILLIFVLSNPIKIFSDINVDENYYALMFIITPILPLFCFISLSKRYKENSIDYQTISLRYIFKYVNYIYLFSIMSIVMTRVPYINFSGFLDKLSLAQYTLSLSLSNFIVIPLNLLTLKILSSEMKKEMNVFFINSFLFFIVITISLLIYLFSGVFSFLLNMVNISSPEILISTFLFVSLMAISSVNLSIALRMQKKLKEFIVLDIILILVIFVITLNLIVTFESLSEYNYFISGAVLLKMILQVYILRGENVYDRNC</sequence>
<dbReference type="RefSeq" id="WP_053339585.1">
    <property type="nucleotide sequence ID" value="NZ_CAWMVE010000045.1"/>
</dbReference>
<feature type="transmembrane region" description="Helical" evidence="1">
    <location>
        <begin position="204"/>
        <end position="223"/>
    </location>
</feature>
<reference evidence="3" key="2">
    <citation type="submission" date="2020-08" db="EMBL/GenBank/DDBJ databases">
        <title>Genetic structure, function and evolution of capsule biosynthesis loci in Vibrio parahaemolyticus.</title>
        <authorList>
            <person name="Li L."/>
            <person name="Bian S."/>
        </authorList>
    </citation>
    <scope>NUCLEOTIDE SEQUENCE</scope>
    <source>
        <strain evidence="3">VP196</strain>
    </source>
</reference>
<feature type="transmembrane region" description="Helical" evidence="1">
    <location>
        <begin position="309"/>
        <end position="329"/>
    </location>
</feature>
<dbReference type="AlphaFoldDB" id="A0A7M1W9J8"/>